<evidence type="ECO:0000256" key="5">
    <source>
        <dbReference type="ARBA" id="ARBA00022980"/>
    </source>
</evidence>
<evidence type="ECO:0000256" key="6">
    <source>
        <dbReference type="ARBA" id="ARBA00023274"/>
    </source>
</evidence>
<evidence type="ECO:0000256" key="3">
    <source>
        <dbReference type="ARBA" id="ARBA00022499"/>
    </source>
</evidence>
<name>A0A137PHX3_CONC2</name>
<dbReference type="PRINTS" id="PR00348">
    <property type="entry name" value="UBIQUITIN"/>
</dbReference>
<dbReference type="Proteomes" id="UP000070444">
    <property type="component" value="Unassembled WGS sequence"/>
</dbReference>
<reference evidence="8 9" key="1">
    <citation type="journal article" date="2015" name="Genome Biol. Evol.">
        <title>Phylogenomic analyses indicate that early fungi evolved digesting cell walls of algal ancestors of land plants.</title>
        <authorList>
            <person name="Chang Y."/>
            <person name="Wang S."/>
            <person name="Sekimoto S."/>
            <person name="Aerts A.L."/>
            <person name="Choi C."/>
            <person name="Clum A."/>
            <person name="LaButti K.M."/>
            <person name="Lindquist E.A."/>
            <person name="Yee Ngan C."/>
            <person name="Ohm R.A."/>
            <person name="Salamov A.A."/>
            <person name="Grigoriev I.V."/>
            <person name="Spatafora J.W."/>
            <person name="Berbee M.L."/>
        </authorList>
    </citation>
    <scope>NUCLEOTIDE SEQUENCE [LARGE SCALE GENOMIC DNA]</scope>
    <source>
        <strain evidence="8 9">NRRL 28638</strain>
    </source>
</reference>
<dbReference type="Pfam" id="PF01599">
    <property type="entry name" value="Ribosomal_S27"/>
    <property type="match status" value="1"/>
</dbReference>
<evidence type="ECO:0000256" key="2">
    <source>
        <dbReference type="ARBA" id="ARBA00009891"/>
    </source>
</evidence>
<keyword evidence="6" id="KW-0687">Ribonucleoprotein</keyword>
<dbReference type="STRING" id="796925.A0A137PHX3"/>
<dbReference type="Gene3D" id="3.10.20.90">
    <property type="entry name" value="Phosphatidylinositol 3-kinase Catalytic Subunit, Chain A, domain 1"/>
    <property type="match status" value="1"/>
</dbReference>
<dbReference type="AlphaFoldDB" id="A0A137PHX3"/>
<dbReference type="SMART" id="SM01402">
    <property type="entry name" value="Ribosomal_S27"/>
    <property type="match status" value="1"/>
</dbReference>
<dbReference type="PROSITE" id="PS50053">
    <property type="entry name" value="UBIQUITIN_2"/>
    <property type="match status" value="1"/>
</dbReference>
<evidence type="ECO:0000256" key="4">
    <source>
        <dbReference type="ARBA" id="ARBA00022833"/>
    </source>
</evidence>
<dbReference type="Pfam" id="PF00240">
    <property type="entry name" value="ubiquitin"/>
    <property type="match status" value="1"/>
</dbReference>
<keyword evidence="3" id="KW-1017">Isopeptide bond</keyword>
<keyword evidence="5 8" id="KW-0689">Ribosomal protein</keyword>
<evidence type="ECO:0000313" key="9">
    <source>
        <dbReference type="Proteomes" id="UP000070444"/>
    </source>
</evidence>
<organism evidence="8 9">
    <name type="scientific">Conidiobolus coronatus (strain ATCC 28846 / CBS 209.66 / NRRL 28638)</name>
    <name type="common">Delacroixia coronata</name>
    <dbReference type="NCBI Taxonomy" id="796925"/>
    <lineage>
        <taxon>Eukaryota</taxon>
        <taxon>Fungi</taxon>
        <taxon>Fungi incertae sedis</taxon>
        <taxon>Zoopagomycota</taxon>
        <taxon>Entomophthoromycotina</taxon>
        <taxon>Entomophthoromycetes</taxon>
        <taxon>Entomophthorales</taxon>
        <taxon>Ancylistaceae</taxon>
        <taxon>Conidiobolus</taxon>
    </lineage>
</organism>
<feature type="domain" description="Ubiquitin-like" evidence="7">
    <location>
        <begin position="1"/>
        <end position="76"/>
    </location>
</feature>
<dbReference type="InterPro" id="IPR050158">
    <property type="entry name" value="Ubiquitin_ubiquitin-like"/>
</dbReference>
<dbReference type="InterPro" id="IPR038582">
    <property type="entry name" value="Ribosomal_eS31_euk-type_sf"/>
</dbReference>
<keyword evidence="4" id="KW-0862">Zinc</keyword>
<dbReference type="GO" id="GO:0003735">
    <property type="term" value="F:structural constituent of ribosome"/>
    <property type="evidence" value="ECO:0007669"/>
    <property type="project" value="InterPro"/>
</dbReference>
<dbReference type="PANTHER" id="PTHR10666">
    <property type="entry name" value="UBIQUITIN"/>
    <property type="match status" value="1"/>
</dbReference>
<dbReference type="InterPro" id="IPR011332">
    <property type="entry name" value="Ribosomal_zn-bd"/>
</dbReference>
<sequence>MQIFFKTLTGRTLAQEVEPTTFINEAKAQIAAAEGIPADQQIMIAAGEELDDSCTFADYNIEDEAIVNFVVDMCGGGKKRKKKNYTTPKKIKHKHKKVKLAVLKYYKVDDNGKITRLRRECPNSTCGAGVFMAWHTDRQYCGRCGLTYLLNKEESA</sequence>
<dbReference type="InterPro" id="IPR002906">
    <property type="entry name" value="Ribosomal_eS31"/>
</dbReference>
<evidence type="ECO:0000256" key="1">
    <source>
        <dbReference type="ARBA" id="ARBA00008373"/>
    </source>
</evidence>
<dbReference type="InterPro" id="IPR019956">
    <property type="entry name" value="Ubiquitin_dom"/>
</dbReference>
<proteinExistence type="inferred from homology"/>
<comment type="similarity">
    <text evidence="2">In the C-terminal section; belongs to the eukaryotic ribosomal protein eS31 family.</text>
</comment>
<dbReference type="OrthoDB" id="428577at2759"/>
<evidence type="ECO:0000313" key="8">
    <source>
        <dbReference type="EMBL" id="KXN74596.1"/>
    </source>
</evidence>
<dbReference type="EMBL" id="KQ964422">
    <property type="protein sequence ID" value="KXN74596.1"/>
    <property type="molecule type" value="Genomic_DNA"/>
</dbReference>
<dbReference type="GO" id="GO:0006412">
    <property type="term" value="P:translation"/>
    <property type="evidence" value="ECO:0007669"/>
    <property type="project" value="InterPro"/>
</dbReference>
<accession>A0A137PHX3</accession>
<gene>
    <name evidence="8" type="ORF">CONCODRAFT_54497</name>
</gene>
<protein>
    <submittedName>
        <fullName evidence="8">Ubiquitin/40S ribosomal protein S27a fusion protein-like protein</fullName>
    </submittedName>
</protein>
<keyword evidence="9" id="KW-1185">Reference proteome</keyword>
<dbReference type="GO" id="GO:1990904">
    <property type="term" value="C:ribonucleoprotein complex"/>
    <property type="evidence" value="ECO:0007669"/>
    <property type="project" value="UniProtKB-KW"/>
</dbReference>
<dbReference type="Gene3D" id="6.20.50.150">
    <property type="match status" value="1"/>
</dbReference>
<dbReference type="GO" id="GO:0005840">
    <property type="term" value="C:ribosome"/>
    <property type="evidence" value="ECO:0007669"/>
    <property type="project" value="UniProtKB-KW"/>
</dbReference>
<dbReference type="SMART" id="SM00213">
    <property type="entry name" value="UBQ"/>
    <property type="match status" value="1"/>
</dbReference>
<dbReference type="InterPro" id="IPR000626">
    <property type="entry name" value="Ubiquitin-like_dom"/>
</dbReference>
<evidence type="ECO:0000259" key="7">
    <source>
        <dbReference type="PROSITE" id="PS50053"/>
    </source>
</evidence>
<dbReference type="InterPro" id="IPR029071">
    <property type="entry name" value="Ubiquitin-like_domsf"/>
</dbReference>
<dbReference type="SUPFAM" id="SSF54236">
    <property type="entry name" value="Ubiquitin-like"/>
    <property type="match status" value="1"/>
</dbReference>
<dbReference type="OMA" id="GVFMAFH"/>
<comment type="similarity">
    <text evidence="1">In the N-terminal section; belongs to the ubiquitin family.</text>
</comment>
<dbReference type="SUPFAM" id="SSF57829">
    <property type="entry name" value="Zn-binding ribosomal proteins"/>
    <property type="match status" value="1"/>
</dbReference>